<dbReference type="PIRSF" id="PIRSF001112">
    <property type="entry name" value="Epoxide_hydrolase"/>
    <property type="match status" value="1"/>
</dbReference>
<dbReference type="InterPro" id="IPR010497">
    <property type="entry name" value="Epoxide_hydro_N"/>
</dbReference>
<dbReference type="OrthoDB" id="6431331at2759"/>
<feature type="domain" description="Epoxide hydrolase N-terminal" evidence="4">
    <location>
        <begin position="15"/>
        <end position="129"/>
    </location>
</feature>
<gene>
    <name evidence="5" type="ORF">LARI1_G006748</name>
</gene>
<protein>
    <submittedName>
        <fullName evidence="5">Putative epoxide hydrolase</fullName>
    </submittedName>
</protein>
<dbReference type="Proteomes" id="UP000469559">
    <property type="component" value="Unassembled WGS sequence"/>
</dbReference>
<dbReference type="EMBL" id="QGMF01000456">
    <property type="protein sequence ID" value="TVY15740.1"/>
    <property type="molecule type" value="Genomic_DNA"/>
</dbReference>
<evidence type="ECO:0000256" key="3">
    <source>
        <dbReference type="ARBA" id="ARBA00022801"/>
    </source>
</evidence>
<evidence type="ECO:0000259" key="4">
    <source>
        <dbReference type="Pfam" id="PF06441"/>
    </source>
</evidence>
<comment type="caution">
    <text evidence="5">The sequence shown here is derived from an EMBL/GenBank/DDBJ whole genome shotgun (WGS) entry which is preliminary data.</text>
</comment>
<dbReference type="PANTHER" id="PTHR21661">
    <property type="entry name" value="EPOXIDE HYDROLASE 1-RELATED"/>
    <property type="match status" value="1"/>
</dbReference>
<dbReference type="AlphaFoldDB" id="A0A8T9B6U0"/>
<dbReference type="Pfam" id="PF06441">
    <property type="entry name" value="EHN"/>
    <property type="match status" value="1"/>
</dbReference>
<dbReference type="PRINTS" id="PR00412">
    <property type="entry name" value="EPOXHYDRLASE"/>
</dbReference>
<evidence type="ECO:0000256" key="1">
    <source>
        <dbReference type="ARBA" id="ARBA00010088"/>
    </source>
</evidence>
<dbReference type="InterPro" id="IPR029058">
    <property type="entry name" value="AB_hydrolase_fold"/>
</dbReference>
<keyword evidence="2" id="KW-0058">Aromatic hydrocarbons catabolism</keyword>
<proteinExistence type="inferred from homology"/>
<sequence>MVVLNFEASFGKAPAPFKIKVDPEFIALTKQKVSLTRMVEDVEQPDYSDGPPIHIASSVKDYWAREYDWASVQDRLNSELSQFTTTVELPASSAYKEAVPLHFVHHTSSRSDAIPLLFIHGWPGSFLEVQNIIKELTNPSQANAQAFHIVAPSVPGYGFSPAPTRPGFGYIESAHAFDALMQQLNYSKYVIQAGDLGALILRHQAYLYPDSVISCLSNFWPVPPNASDLERYRDNKTTADETATIENYQRFTQNSWSYAQVQQQRPLRLGFGLTDSPIGLAMWIYEAMGRSVADPSFWSTEDIITWTMMHWILGPYGATRIYKEAAKVVTAQTHPKQSGSLTLNGIGDYPYVKQPVAISEFPRDIWYKTPLDWAQRLGNVKVRTVHNTGGHFASTETPSLLINDIRTFFGENKEVSGTGVFSENTHT</sequence>
<dbReference type="GO" id="GO:0097176">
    <property type="term" value="P:epoxide metabolic process"/>
    <property type="evidence" value="ECO:0007669"/>
    <property type="project" value="TreeGrafter"/>
</dbReference>
<dbReference type="InterPro" id="IPR000639">
    <property type="entry name" value="Epox_hydrolase-like"/>
</dbReference>
<dbReference type="PANTHER" id="PTHR21661:SF35">
    <property type="entry name" value="EPOXIDE HYDROLASE"/>
    <property type="match status" value="1"/>
</dbReference>
<reference evidence="5 6" key="1">
    <citation type="submission" date="2018-05" db="EMBL/GenBank/DDBJ databases">
        <title>Whole genome sequencing for identification of molecular markers to develop diagnostic detection tools for the regulated plant pathogen Lachnellula willkommii.</title>
        <authorList>
            <person name="Giroux E."/>
            <person name="Bilodeau G."/>
        </authorList>
    </citation>
    <scope>NUCLEOTIDE SEQUENCE [LARGE SCALE GENOMIC DNA]</scope>
    <source>
        <strain evidence="5 6">CBS 203.66</strain>
    </source>
</reference>
<accession>A0A8T9B6U0</accession>
<name>A0A8T9B6U0_9HELO</name>
<keyword evidence="6" id="KW-1185">Reference proteome</keyword>
<keyword evidence="3 5" id="KW-0378">Hydrolase</keyword>
<comment type="similarity">
    <text evidence="1">Belongs to the peptidase S33 family.</text>
</comment>
<evidence type="ECO:0000313" key="5">
    <source>
        <dbReference type="EMBL" id="TVY15740.1"/>
    </source>
</evidence>
<organism evidence="5 6">
    <name type="scientific">Lachnellula arida</name>
    <dbReference type="NCBI Taxonomy" id="1316785"/>
    <lineage>
        <taxon>Eukaryota</taxon>
        <taxon>Fungi</taxon>
        <taxon>Dikarya</taxon>
        <taxon>Ascomycota</taxon>
        <taxon>Pezizomycotina</taxon>
        <taxon>Leotiomycetes</taxon>
        <taxon>Helotiales</taxon>
        <taxon>Lachnaceae</taxon>
        <taxon>Lachnellula</taxon>
    </lineage>
</organism>
<dbReference type="SUPFAM" id="SSF53474">
    <property type="entry name" value="alpha/beta-Hydrolases"/>
    <property type="match status" value="1"/>
</dbReference>
<dbReference type="GO" id="GO:0004301">
    <property type="term" value="F:epoxide hydrolase activity"/>
    <property type="evidence" value="ECO:0007669"/>
    <property type="project" value="TreeGrafter"/>
</dbReference>
<dbReference type="Gene3D" id="3.40.50.1820">
    <property type="entry name" value="alpha/beta hydrolase"/>
    <property type="match status" value="1"/>
</dbReference>
<dbReference type="InterPro" id="IPR016292">
    <property type="entry name" value="Epoxide_hydrolase"/>
</dbReference>
<evidence type="ECO:0000313" key="6">
    <source>
        <dbReference type="Proteomes" id="UP000469559"/>
    </source>
</evidence>
<evidence type="ECO:0000256" key="2">
    <source>
        <dbReference type="ARBA" id="ARBA00022797"/>
    </source>
</evidence>